<dbReference type="AlphaFoldDB" id="A0A1C3XXA8"/>
<proteinExistence type="predicted"/>
<dbReference type="EMBL" id="FMAJ01000001">
    <property type="protein sequence ID" value="SCB56880.1"/>
    <property type="molecule type" value="Genomic_DNA"/>
</dbReference>
<dbReference type="STRING" id="1138170.GA0061105_101719"/>
<name>A0A1C3XXA8_9HYPH</name>
<reference evidence="1 2" key="1">
    <citation type="submission" date="2016-08" db="EMBL/GenBank/DDBJ databases">
        <authorList>
            <person name="Seilhamer J.J."/>
        </authorList>
    </citation>
    <scope>NUCLEOTIDE SEQUENCE [LARGE SCALE GENOMIC DNA]</scope>
    <source>
        <strain evidence="1 2">HBR26</strain>
    </source>
</reference>
<gene>
    <name evidence="1" type="ORF">GA0061105_101719</name>
</gene>
<organism evidence="1 2">
    <name type="scientific">Rhizobium aethiopicum</name>
    <dbReference type="NCBI Taxonomy" id="1138170"/>
    <lineage>
        <taxon>Bacteria</taxon>
        <taxon>Pseudomonadati</taxon>
        <taxon>Pseudomonadota</taxon>
        <taxon>Alphaproteobacteria</taxon>
        <taxon>Hyphomicrobiales</taxon>
        <taxon>Rhizobiaceae</taxon>
        <taxon>Rhizobium/Agrobacterium group</taxon>
        <taxon>Rhizobium</taxon>
    </lineage>
</organism>
<evidence type="ECO:0000313" key="1">
    <source>
        <dbReference type="EMBL" id="SCB56880.1"/>
    </source>
</evidence>
<sequence length="46" mass="4826">MGVLAALIISGMLTLPGTPQLMLFALLPVLGGAIVERTFNRRSAKS</sequence>
<accession>A0A1C3XXA8</accession>
<protein>
    <submittedName>
        <fullName evidence="1">Uncharacterized protein</fullName>
    </submittedName>
</protein>
<dbReference type="Proteomes" id="UP000198723">
    <property type="component" value="Unassembled WGS sequence"/>
</dbReference>
<evidence type="ECO:0000313" key="2">
    <source>
        <dbReference type="Proteomes" id="UP000198723"/>
    </source>
</evidence>